<gene>
    <name evidence="1" type="primary">ZGC:194221</name>
</gene>
<name>A0A1A7ZJ10_NOTFU</name>
<dbReference type="AlphaFoldDB" id="A0A1A7ZJ10"/>
<proteinExistence type="predicted"/>
<organism evidence="1">
    <name type="scientific">Nothobranchius furzeri</name>
    <name type="common">Turquoise killifish</name>
    <dbReference type="NCBI Taxonomy" id="105023"/>
    <lineage>
        <taxon>Eukaryota</taxon>
        <taxon>Metazoa</taxon>
        <taxon>Chordata</taxon>
        <taxon>Craniata</taxon>
        <taxon>Vertebrata</taxon>
        <taxon>Euteleostomi</taxon>
        <taxon>Actinopterygii</taxon>
        <taxon>Neopterygii</taxon>
        <taxon>Teleostei</taxon>
        <taxon>Neoteleostei</taxon>
        <taxon>Acanthomorphata</taxon>
        <taxon>Ovalentaria</taxon>
        <taxon>Atherinomorphae</taxon>
        <taxon>Cyprinodontiformes</taxon>
        <taxon>Nothobranchiidae</taxon>
        <taxon>Nothobranchius</taxon>
    </lineage>
</organism>
<sequence>MDTDFLQPGTPPLLVSTTMWGTQQFVSKAIWDVLQPEYKPEPTMEDWNAIEEGFRERWNFPNCIGALDGKHVVLQAPPSS</sequence>
<accession>A0A1A7ZJ10</accession>
<reference evidence="1" key="1">
    <citation type="submission" date="2016-05" db="EMBL/GenBank/DDBJ databases">
        <authorList>
            <person name="Lavstsen T."/>
            <person name="Jespersen J.S."/>
        </authorList>
    </citation>
    <scope>NUCLEOTIDE SEQUENCE</scope>
    <source>
        <tissue evidence="1">Brain</tissue>
    </source>
</reference>
<evidence type="ECO:0000313" key="1">
    <source>
        <dbReference type="EMBL" id="SBP42286.1"/>
    </source>
</evidence>
<protein>
    <submittedName>
        <fullName evidence="1">Zgc:194221</fullName>
    </submittedName>
</protein>
<dbReference type="EMBL" id="HADY01003801">
    <property type="protein sequence ID" value="SBP42286.1"/>
    <property type="molecule type" value="Transcribed_RNA"/>
</dbReference>
<reference evidence="1" key="2">
    <citation type="submission" date="2016-06" db="EMBL/GenBank/DDBJ databases">
        <title>The genome of a short-lived fish provides insights into sex chromosome evolution and the genetic control of aging.</title>
        <authorList>
            <person name="Reichwald K."/>
            <person name="Felder M."/>
            <person name="Petzold A."/>
            <person name="Koch P."/>
            <person name="Groth M."/>
            <person name="Platzer M."/>
        </authorList>
    </citation>
    <scope>NUCLEOTIDE SEQUENCE</scope>
    <source>
        <tissue evidence="1">Brain</tissue>
    </source>
</reference>
<feature type="non-terminal residue" evidence="1">
    <location>
        <position position="80"/>
    </location>
</feature>